<evidence type="ECO:0000313" key="2">
    <source>
        <dbReference type="Proteomes" id="UP001631969"/>
    </source>
</evidence>
<keyword evidence="2" id="KW-1185">Reference proteome</keyword>
<accession>A0ACC7P1U6</accession>
<name>A0ACC7P1U6_9BACL</name>
<comment type="caution">
    <text evidence="1">The sequence shown here is derived from an EMBL/GenBank/DDBJ whole genome shotgun (WGS) entry which is preliminary data.</text>
</comment>
<gene>
    <name evidence="1" type="ORF">ACI1P1_22205</name>
</gene>
<protein>
    <submittedName>
        <fullName evidence="1">Cellulase-like family protein</fullName>
    </submittedName>
</protein>
<dbReference type="Proteomes" id="UP001631969">
    <property type="component" value="Unassembled WGS sequence"/>
</dbReference>
<dbReference type="EMBL" id="JBJURJ010000016">
    <property type="protein sequence ID" value="MFM9331009.1"/>
    <property type="molecule type" value="Genomic_DNA"/>
</dbReference>
<evidence type="ECO:0000313" key="1">
    <source>
        <dbReference type="EMBL" id="MFM9331009.1"/>
    </source>
</evidence>
<organism evidence="1 2">
    <name type="scientific">Paenibacillus mesotrionivorans</name>
    <dbReference type="NCBI Taxonomy" id="3160968"/>
    <lineage>
        <taxon>Bacteria</taxon>
        <taxon>Bacillati</taxon>
        <taxon>Bacillota</taxon>
        <taxon>Bacilli</taxon>
        <taxon>Bacillales</taxon>
        <taxon>Paenibacillaceae</taxon>
        <taxon>Paenibacillus</taxon>
    </lineage>
</organism>
<sequence length="441" mass="50568">MRITILVQKGEDNVKTSIPGHLPKRLTITMWDFSWYTMTMPGEPYHDMEARFQEAVELGYNTIRICAMPYLLFTEEGPRPGKLAFGNLGQVGVRTRWYNCKGGAELDGVAHLLELFRLADKYNCFIILSSWEYQQSPSFLKTRELFDELLAIAPEKRFMAIARSMSRLITTVKEAGYGQRIAYAELHNELEFGRMTQVALDAGIPDGNAPKTIAYMKPYVEEALAYLQKGHPDILITGCYTLNQSYPKEHVAENEQVAHFHLYLNGVLQELADAVALHRVDQAFPNPAAAALLRDDAPPFSEYTLPEGEEWRLHGNPVGLKLLYLHDWCDPVKWDLFLYDRYGAHRVAMREKIDQRLEEAAEWAERKGLPMVIGEGYVGYTPWQTYFEEGPVGKDIAEYAIKKGMALGFWGMILCSNCAPHHLFWQDKAWQQKWNRFILES</sequence>
<proteinExistence type="predicted"/>
<reference evidence="1" key="1">
    <citation type="submission" date="2024-12" db="EMBL/GenBank/DDBJ databases">
        <authorList>
            <person name="Wu N."/>
        </authorList>
    </citation>
    <scope>NUCLEOTIDE SEQUENCE</scope>
    <source>
        <strain evidence="1">P15</strain>
    </source>
</reference>